<feature type="compositionally biased region" description="Basic residues" evidence="1">
    <location>
        <begin position="287"/>
        <end position="300"/>
    </location>
</feature>
<dbReference type="EMBL" id="KL198034">
    <property type="protein sequence ID" value="KDQ14998.1"/>
    <property type="molecule type" value="Genomic_DNA"/>
</dbReference>
<feature type="compositionally biased region" description="Low complexity" evidence="1">
    <location>
        <begin position="247"/>
        <end position="256"/>
    </location>
</feature>
<sequence>MDASGDARASSDQQAIQLLQGIWPRENDSSQVARAEKGATERVVRGLSGKPKVVLEVPGEKKPTMSIPEPGRPMPCIHTRRPFSIALDRIKNFKWMGLWFFTREGLNAAMLNEYPPEGSYIPDHLLTWRQLETSQHTFFALLERYEWPKSNITMLRTFFMNLSLSTHHLRPHGECVLLAYQAQVRREWHESLELDGGFDISLISEARLQNIRHEILSEVQYEPTARECTPPANFSGSHQQLRQSPDSRSYPSYPTEEPSPPGLSSRRRSNSRSRSPERRPSEYYPTRRNRRNSRKSRARR</sequence>
<feature type="compositionally biased region" description="Polar residues" evidence="1">
    <location>
        <begin position="232"/>
        <end position="246"/>
    </location>
</feature>
<protein>
    <submittedName>
        <fullName evidence="2">Uncharacterized protein</fullName>
    </submittedName>
</protein>
<proteinExistence type="predicted"/>
<dbReference type="Proteomes" id="UP000027195">
    <property type="component" value="Unassembled WGS sequence"/>
</dbReference>
<dbReference type="OrthoDB" id="2688210at2759"/>
<evidence type="ECO:0000256" key="1">
    <source>
        <dbReference type="SAM" id="MobiDB-lite"/>
    </source>
</evidence>
<accession>A0A067MGS2</accession>
<dbReference type="AlphaFoldDB" id="A0A067MGS2"/>
<gene>
    <name evidence="2" type="ORF">BOTBODRAFT_145314</name>
</gene>
<dbReference type="STRING" id="930990.A0A067MGS2"/>
<organism evidence="2 3">
    <name type="scientific">Botryobasidium botryosum (strain FD-172 SS1)</name>
    <dbReference type="NCBI Taxonomy" id="930990"/>
    <lineage>
        <taxon>Eukaryota</taxon>
        <taxon>Fungi</taxon>
        <taxon>Dikarya</taxon>
        <taxon>Basidiomycota</taxon>
        <taxon>Agaricomycotina</taxon>
        <taxon>Agaricomycetes</taxon>
        <taxon>Cantharellales</taxon>
        <taxon>Botryobasidiaceae</taxon>
        <taxon>Botryobasidium</taxon>
    </lineage>
</organism>
<evidence type="ECO:0000313" key="3">
    <source>
        <dbReference type="Proteomes" id="UP000027195"/>
    </source>
</evidence>
<reference evidence="3" key="1">
    <citation type="journal article" date="2014" name="Proc. Natl. Acad. Sci. U.S.A.">
        <title>Extensive sampling of basidiomycete genomes demonstrates inadequacy of the white-rot/brown-rot paradigm for wood decay fungi.</title>
        <authorList>
            <person name="Riley R."/>
            <person name="Salamov A.A."/>
            <person name="Brown D.W."/>
            <person name="Nagy L.G."/>
            <person name="Floudas D."/>
            <person name="Held B.W."/>
            <person name="Levasseur A."/>
            <person name="Lombard V."/>
            <person name="Morin E."/>
            <person name="Otillar R."/>
            <person name="Lindquist E.A."/>
            <person name="Sun H."/>
            <person name="LaButti K.M."/>
            <person name="Schmutz J."/>
            <person name="Jabbour D."/>
            <person name="Luo H."/>
            <person name="Baker S.E."/>
            <person name="Pisabarro A.G."/>
            <person name="Walton J.D."/>
            <person name="Blanchette R.A."/>
            <person name="Henrissat B."/>
            <person name="Martin F."/>
            <person name="Cullen D."/>
            <person name="Hibbett D.S."/>
            <person name="Grigoriev I.V."/>
        </authorList>
    </citation>
    <scope>NUCLEOTIDE SEQUENCE [LARGE SCALE GENOMIC DNA]</scope>
    <source>
        <strain evidence="3">FD-172 SS1</strain>
    </source>
</reference>
<feature type="region of interest" description="Disordered" evidence="1">
    <location>
        <begin position="226"/>
        <end position="300"/>
    </location>
</feature>
<keyword evidence="3" id="KW-1185">Reference proteome</keyword>
<name>A0A067MGS2_BOTB1</name>
<evidence type="ECO:0000313" key="2">
    <source>
        <dbReference type="EMBL" id="KDQ14998.1"/>
    </source>
</evidence>
<dbReference type="HOGENOM" id="CLU_927465_0_0_1"/>
<dbReference type="InParanoid" id="A0A067MGS2"/>